<feature type="region of interest" description="Disordered" evidence="1">
    <location>
        <begin position="1"/>
        <end position="45"/>
    </location>
</feature>
<comment type="caution">
    <text evidence="2">The sequence shown here is derived from an EMBL/GenBank/DDBJ whole genome shotgun (WGS) entry which is preliminary data.</text>
</comment>
<gene>
    <name evidence="2" type="ORF">PIBRA_LOCUS2657</name>
</gene>
<feature type="compositionally biased region" description="Basic and acidic residues" evidence="1">
    <location>
        <begin position="1"/>
        <end position="11"/>
    </location>
</feature>
<organism evidence="2 3">
    <name type="scientific">Pieris brassicae</name>
    <name type="common">White butterfly</name>
    <name type="synonym">Large white butterfly</name>
    <dbReference type="NCBI Taxonomy" id="7116"/>
    <lineage>
        <taxon>Eukaryota</taxon>
        <taxon>Metazoa</taxon>
        <taxon>Ecdysozoa</taxon>
        <taxon>Arthropoda</taxon>
        <taxon>Hexapoda</taxon>
        <taxon>Insecta</taxon>
        <taxon>Pterygota</taxon>
        <taxon>Neoptera</taxon>
        <taxon>Endopterygota</taxon>
        <taxon>Lepidoptera</taxon>
        <taxon>Glossata</taxon>
        <taxon>Ditrysia</taxon>
        <taxon>Papilionoidea</taxon>
        <taxon>Pieridae</taxon>
        <taxon>Pierinae</taxon>
        <taxon>Pieris</taxon>
    </lineage>
</organism>
<evidence type="ECO:0000313" key="3">
    <source>
        <dbReference type="Proteomes" id="UP001152562"/>
    </source>
</evidence>
<evidence type="ECO:0000313" key="2">
    <source>
        <dbReference type="EMBL" id="CAH4001478.1"/>
    </source>
</evidence>
<proteinExistence type="predicted"/>
<protein>
    <submittedName>
        <fullName evidence="2">Uncharacterized protein</fullName>
    </submittedName>
</protein>
<keyword evidence="3" id="KW-1185">Reference proteome</keyword>
<name>A0A9P0T7D1_PIEBR</name>
<dbReference type="EMBL" id="CALOZG010000003">
    <property type="protein sequence ID" value="CAH4001478.1"/>
    <property type="molecule type" value="Genomic_DNA"/>
</dbReference>
<evidence type="ECO:0000256" key="1">
    <source>
        <dbReference type="SAM" id="MobiDB-lite"/>
    </source>
</evidence>
<dbReference type="Proteomes" id="UP001152562">
    <property type="component" value="Unassembled WGS sequence"/>
</dbReference>
<sequence>MECARAAERMQSRAHFGGRSLRRADVPRPPPWPRPSVVISSTKRRANYAPRLVTDRRDLAPCPPHANHSIKNSPFLFLVCRYEGNSNKETLGCRMNPTHSALKALPIFA</sequence>
<dbReference type="AlphaFoldDB" id="A0A9P0T7D1"/>
<accession>A0A9P0T7D1</accession>
<reference evidence="2" key="1">
    <citation type="submission" date="2022-05" db="EMBL/GenBank/DDBJ databases">
        <authorList>
            <person name="Okamura Y."/>
        </authorList>
    </citation>
    <scope>NUCLEOTIDE SEQUENCE</scope>
</reference>